<comment type="caution">
    <text evidence="2">The sequence shown here is derived from an EMBL/GenBank/DDBJ whole genome shotgun (WGS) entry which is preliminary data.</text>
</comment>
<evidence type="ECO:0000313" key="3">
    <source>
        <dbReference type="Proteomes" id="UP000297626"/>
    </source>
</evidence>
<gene>
    <name evidence="2" type="ORF">E3T51_00480</name>
</gene>
<reference evidence="2 3" key="1">
    <citation type="submission" date="2019-03" db="EMBL/GenBank/DDBJ databases">
        <title>Genomics of glacier-inhabiting Cryobacterium strains.</title>
        <authorList>
            <person name="Liu Q."/>
            <person name="Xin Y.-H."/>
        </authorList>
    </citation>
    <scope>NUCLEOTIDE SEQUENCE [LARGE SCALE GENOMIC DNA]</scope>
    <source>
        <strain evidence="2 3">Sr54</strain>
    </source>
</reference>
<evidence type="ECO:0000259" key="1">
    <source>
        <dbReference type="Pfam" id="PF09369"/>
    </source>
</evidence>
<accession>A0A4R9BUL5</accession>
<dbReference type="NCBIfam" id="NF038324">
    <property type="entry name" value="DrmB_fam"/>
    <property type="match status" value="1"/>
</dbReference>
<sequence>MGIHAEELEMTDVEPAPVIDAVMNVAGEVADPFSDLDDIPSKNHSRVGSVRPSSLLYTSGIGATVDMPHIAVMPQGLDAWEMAYSRQGKPQLVLVERLLSAVRTQLGHQVDELRQPPWVPEKAYETGTPIGIPTRIFPQWLRCTGCDLLAPISESKRFDFVNKSKHRPDKAQFVHKDCKGRPKKGKKLGTLDARPRLAVPARYLIACTDGHLDEFPYVEWLHRADEGGGKCSKAPKPELRMVEWRSNLGPQVTVRCSACNMSRNIAELTRAGGEKMLPNCRGRHPHLPTYSPATKPCEAEVRLMLLGAANQWFPASVSVLVLPARKNITPADIVVTVKGLPATTFADVQSLDDLTGWLKFGPKDVRAQFEGIESETLWQAILVARGSAVAATPEVAVPSSFDPISLLEPEWDTLVHPEDFEAEDRKAGFRVRPVPVASDLQPVTSHVVAVERVKKANAFIGFTRIDALDRVGDAPGRIAPLVQSGKPKWVPATEDRGEGVFLRFDEDIVAAWEDDVLESKVWQAHVAANERNVKRRQSLTAVEMVAADRLPPPRYWALHTMSHLLIREMAMSSGYGSASLTERLYAWRADDEREAAAGILIATTSPDSEGTLGGLVDIARTDRLVKVFSDALRRAERCSSDPICAHRVPSGQEDFLHGAACHFCVFVSETSCEKANRFLDRRFALTLNAGPEHAVEGLFQSVLVAPGT</sequence>
<keyword evidence="3" id="KW-1185">Reference proteome</keyword>
<name>A0A4R9BUL5_9MICO</name>
<proteinExistence type="predicted"/>
<dbReference type="EMBL" id="SOHN01000003">
    <property type="protein sequence ID" value="TFD91228.1"/>
    <property type="molecule type" value="Genomic_DNA"/>
</dbReference>
<protein>
    <submittedName>
        <fullName evidence="2">DUF1998 domain-containing protein</fullName>
    </submittedName>
</protein>
<dbReference type="Pfam" id="PF09369">
    <property type="entry name" value="MZB"/>
    <property type="match status" value="1"/>
</dbReference>
<dbReference type="AlphaFoldDB" id="A0A4R9BUL5"/>
<dbReference type="InterPro" id="IPR018973">
    <property type="entry name" value="MZB"/>
</dbReference>
<dbReference type="Proteomes" id="UP000297626">
    <property type="component" value="Unassembled WGS sequence"/>
</dbReference>
<dbReference type="InterPro" id="IPR047721">
    <property type="entry name" value="DrmB"/>
</dbReference>
<evidence type="ECO:0000313" key="2">
    <source>
        <dbReference type="EMBL" id="TFD91228.1"/>
    </source>
</evidence>
<organism evidence="2 3">
    <name type="scientific">Cryobacterium serini</name>
    <dbReference type="NCBI Taxonomy" id="1259201"/>
    <lineage>
        <taxon>Bacteria</taxon>
        <taxon>Bacillati</taxon>
        <taxon>Actinomycetota</taxon>
        <taxon>Actinomycetes</taxon>
        <taxon>Micrococcales</taxon>
        <taxon>Microbacteriaceae</taxon>
        <taxon>Cryobacterium</taxon>
    </lineage>
</organism>
<feature type="domain" description="MrfA-like Zn-binding" evidence="1">
    <location>
        <begin position="562"/>
        <end position="665"/>
    </location>
</feature>